<dbReference type="InterPro" id="IPR016195">
    <property type="entry name" value="Pol/histidinol_Pase-like"/>
</dbReference>
<evidence type="ECO:0000313" key="3">
    <source>
        <dbReference type="EMBL" id="SHK10642.1"/>
    </source>
</evidence>
<evidence type="ECO:0000259" key="2">
    <source>
        <dbReference type="Pfam" id="PF13439"/>
    </source>
</evidence>
<name>A0A1M6PRY0_9BACT</name>
<gene>
    <name evidence="3" type="ORF">SAMN02745216_02882</name>
</gene>
<dbReference type="InterPro" id="IPR001296">
    <property type="entry name" value="Glyco_trans_1"/>
</dbReference>
<dbReference type="PANTHER" id="PTHR45947:SF3">
    <property type="entry name" value="SULFOQUINOVOSYL TRANSFERASE SQD2"/>
    <property type="match status" value="1"/>
</dbReference>
<evidence type="ECO:0000313" key="4">
    <source>
        <dbReference type="Proteomes" id="UP000183994"/>
    </source>
</evidence>
<feature type="domain" description="Glycosyl transferase family 1" evidence="1">
    <location>
        <begin position="636"/>
        <end position="789"/>
    </location>
</feature>
<dbReference type="Pfam" id="PF00534">
    <property type="entry name" value="Glycos_transf_1"/>
    <property type="match status" value="1"/>
</dbReference>
<feature type="domain" description="Glycosyltransferase subfamily 4-like N-terminal" evidence="2">
    <location>
        <begin position="468"/>
        <end position="619"/>
    </location>
</feature>
<dbReference type="Gene3D" id="3.20.20.140">
    <property type="entry name" value="Metal-dependent hydrolases"/>
    <property type="match status" value="1"/>
</dbReference>
<dbReference type="InterPro" id="IPR050194">
    <property type="entry name" value="Glycosyltransferase_grp1"/>
</dbReference>
<dbReference type="Gene3D" id="3.40.50.2000">
    <property type="entry name" value="Glycogen Phosphorylase B"/>
    <property type="match status" value="2"/>
</dbReference>
<dbReference type="AlphaFoldDB" id="A0A1M6PRY0"/>
<dbReference type="SUPFAM" id="SSF89550">
    <property type="entry name" value="PHP domain-like"/>
    <property type="match status" value="1"/>
</dbReference>
<dbReference type="RefSeq" id="WP_073476871.1">
    <property type="nucleotide sequence ID" value="NZ_FQZU01000018.1"/>
</dbReference>
<dbReference type="CDD" id="cd03814">
    <property type="entry name" value="GT4-like"/>
    <property type="match status" value="1"/>
</dbReference>
<accession>A0A1M6PRY0</accession>
<dbReference type="InterPro" id="IPR028098">
    <property type="entry name" value="Glyco_trans_4-like_N"/>
</dbReference>
<proteinExistence type="predicted"/>
<sequence>MKTMMLKTDMHVHSKYSKRPSEWVLRKLGAAESYTEPTELYRIARDRGMNLVTITDHNSIGGALEIAHLPGTFISEEVTSYFPEDGCKAHVLVYDITESQHQEISLIRKNIYDLVKYLRDQDLLHAIAHPLFPINDRLTPQHVEKFLVLFNILEANGARDVLQNQFITNLVKGLTKEKLEELADMHNLEPCGKAPWKKQLISGSDDHSSLTIATTYTQVECDLDDKNSFLREIAAGRAVPGGEASEPKTLAHNIYSIAFQYYKQKFSLDRFVEGEVLTKFIDQVMSPCPAGVEPDAGFVDRLKGLFHNSRKGRFFKAEPQNLQEMLQMEARKVILNNSAMYRLVKDPSPPPIQKPEVWFRFVNKMSETVLKASADKALDKLSTGNFFDLFHMLGSAGSLYTMLSPYLVAWAVFANGRNMVRNCKLHFAPDNKSVSKPEVRMGHFTDTLHEINGVALTLNMQIDIARKNEIPLTMITCGPENGKPGVKHFKAVGEFGLPEYQEIKLYYPPLMEMIDYCYENNFTHIHSATPGPIGLAALAIARVLKLPIYGTYHTALPQYASLITGDPNMEDLGWKYIVWYYDQMDKIYVPSRATGAELAEKGISKNKIKFYERGIDIDRFHPRNRNGFYNSHFNLDDSVTKLLYVGRVSKEKNLPFLAETFKEMRRENDKLHLIVVGDGPYLKEMKQVLQGENATFTGYLQGNDLEQAYASADVFVFPSTTDTFGNAILEAQASGVPVVVSDEGGPRENCVSGKTGFIVPSHDAAAFKEVVLKLASDPELRKQMGLDARDYMQRHSFESKYMELWESYGRAA</sequence>
<keyword evidence="3" id="KW-0808">Transferase</keyword>
<reference evidence="4" key="1">
    <citation type="submission" date="2016-11" db="EMBL/GenBank/DDBJ databases">
        <authorList>
            <person name="Varghese N."/>
            <person name="Submissions S."/>
        </authorList>
    </citation>
    <scope>NUCLEOTIDE SEQUENCE [LARGE SCALE GENOMIC DNA]</scope>
    <source>
        <strain evidence="4">DSM 16219</strain>
    </source>
</reference>
<organism evidence="3 4">
    <name type="scientific">Desulfatibacillum alkenivorans DSM 16219</name>
    <dbReference type="NCBI Taxonomy" id="1121393"/>
    <lineage>
        <taxon>Bacteria</taxon>
        <taxon>Pseudomonadati</taxon>
        <taxon>Thermodesulfobacteriota</taxon>
        <taxon>Desulfobacteria</taxon>
        <taxon>Desulfobacterales</taxon>
        <taxon>Desulfatibacillaceae</taxon>
        <taxon>Desulfatibacillum</taxon>
    </lineage>
</organism>
<dbReference type="Proteomes" id="UP000183994">
    <property type="component" value="Unassembled WGS sequence"/>
</dbReference>
<dbReference type="PANTHER" id="PTHR45947">
    <property type="entry name" value="SULFOQUINOVOSYL TRANSFERASE SQD2"/>
    <property type="match status" value="1"/>
</dbReference>
<dbReference type="SUPFAM" id="SSF53756">
    <property type="entry name" value="UDP-Glycosyltransferase/glycogen phosphorylase"/>
    <property type="match status" value="1"/>
</dbReference>
<dbReference type="GO" id="GO:0016757">
    <property type="term" value="F:glycosyltransferase activity"/>
    <property type="evidence" value="ECO:0007669"/>
    <property type="project" value="InterPro"/>
</dbReference>
<dbReference type="Pfam" id="PF13439">
    <property type="entry name" value="Glyco_transf_4"/>
    <property type="match status" value="1"/>
</dbReference>
<keyword evidence="4" id="KW-1185">Reference proteome</keyword>
<evidence type="ECO:0000259" key="1">
    <source>
        <dbReference type="Pfam" id="PF00534"/>
    </source>
</evidence>
<protein>
    <submittedName>
        <fullName evidence="3">Glycosyltransferase involved in cell wall bisynthesis</fullName>
    </submittedName>
</protein>
<dbReference type="EMBL" id="FQZU01000018">
    <property type="protein sequence ID" value="SHK10642.1"/>
    <property type="molecule type" value="Genomic_DNA"/>
</dbReference>
<dbReference type="OrthoDB" id="9802525at2"/>
<dbReference type="STRING" id="1121393.SAMN02745216_02882"/>
<dbReference type="CDD" id="cd07432">
    <property type="entry name" value="PHP_HisPPase"/>
    <property type="match status" value="1"/>
</dbReference>